<name>A0A3E1KB70_9GAMM</name>
<proteinExistence type="predicted"/>
<evidence type="ECO:0000313" key="2">
    <source>
        <dbReference type="EMBL" id="RFF31767.1"/>
    </source>
</evidence>
<keyword evidence="1" id="KW-0732">Signal</keyword>
<dbReference type="AlphaFoldDB" id="A0A3E1KB70"/>
<protein>
    <submittedName>
        <fullName evidence="2">Uncharacterized protein</fullName>
    </submittedName>
</protein>
<reference evidence="2 3" key="1">
    <citation type="submission" date="2018-08" db="EMBL/GenBank/DDBJ databases">
        <title>Wenzhouxiangella salilacus sp. nov., a novel bacterium isolated from a saline lake in Xinjiang Province, China.</title>
        <authorList>
            <person name="Han S."/>
        </authorList>
    </citation>
    <scope>NUCLEOTIDE SEQUENCE [LARGE SCALE GENOMIC DNA]</scope>
    <source>
        <strain evidence="2 3">XDB06</strain>
    </source>
</reference>
<sequence length="187" mass="20166">MKPERSLPLAALLFLGPAWADHELNLLDNGRFDENVAAWQSFGATPTWSPDDAQALPFSGSMQFQVGGDVPLGVRQCVTAPSLDELQAGMDIRQSAGAGNGFGVLSVSWFSDSSCTTSISGETPPFIVLSPDWQRRRAIFARPATAESARLFIGGGTSSGGATLQMDNIYFGPRRLFHDRFEQRTAP</sequence>
<dbReference type="EMBL" id="QUZK01000016">
    <property type="protein sequence ID" value="RFF31767.1"/>
    <property type="molecule type" value="Genomic_DNA"/>
</dbReference>
<feature type="chain" id="PRO_5017746353" evidence="1">
    <location>
        <begin position="21"/>
        <end position="187"/>
    </location>
</feature>
<feature type="signal peptide" evidence="1">
    <location>
        <begin position="1"/>
        <end position="20"/>
    </location>
</feature>
<dbReference type="Gene3D" id="2.60.120.260">
    <property type="entry name" value="Galactose-binding domain-like"/>
    <property type="match status" value="1"/>
</dbReference>
<dbReference type="Proteomes" id="UP000260351">
    <property type="component" value="Unassembled WGS sequence"/>
</dbReference>
<gene>
    <name evidence="2" type="ORF">DZC52_03720</name>
</gene>
<organism evidence="2 3">
    <name type="scientific">Wenzhouxiangella sediminis</name>
    <dbReference type="NCBI Taxonomy" id="1792836"/>
    <lineage>
        <taxon>Bacteria</taxon>
        <taxon>Pseudomonadati</taxon>
        <taxon>Pseudomonadota</taxon>
        <taxon>Gammaproteobacteria</taxon>
        <taxon>Chromatiales</taxon>
        <taxon>Wenzhouxiangellaceae</taxon>
        <taxon>Wenzhouxiangella</taxon>
    </lineage>
</organism>
<keyword evidence="3" id="KW-1185">Reference proteome</keyword>
<evidence type="ECO:0000313" key="3">
    <source>
        <dbReference type="Proteomes" id="UP000260351"/>
    </source>
</evidence>
<accession>A0A3E1KB70</accession>
<evidence type="ECO:0000256" key="1">
    <source>
        <dbReference type="SAM" id="SignalP"/>
    </source>
</evidence>
<comment type="caution">
    <text evidence="2">The sequence shown here is derived from an EMBL/GenBank/DDBJ whole genome shotgun (WGS) entry which is preliminary data.</text>
</comment>
<dbReference type="RefSeq" id="WP_116649779.1">
    <property type="nucleotide sequence ID" value="NZ_QUZK01000016.1"/>
</dbReference>